<keyword evidence="4" id="KW-0413">Isomerase</keyword>
<gene>
    <name evidence="4" type="ORF">D1868_08220</name>
</gene>
<dbReference type="EMBL" id="CP045483">
    <property type="protein sequence ID" value="QGR19969.1"/>
    <property type="molecule type" value="Genomic_DNA"/>
</dbReference>
<keyword evidence="1" id="KW-0560">Oxidoreductase</keyword>
<accession>A0A650CQ56</accession>
<dbReference type="Gene3D" id="3.40.50.720">
    <property type="entry name" value="NAD(P)-binding Rossmann-like Domain"/>
    <property type="match status" value="1"/>
</dbReference>
<dbReference type="SMART" id="SM00830">
    <property type="entry name" value="CM_2"/>
    <property type="match status" value="1"/>
</dbReference>
<dbReference type="SUPFAM" id="SSF48600">
    <property type="entry name" value="Chorismate mutase II"/>
    <property type="match status" value="1"/>
</dbReference>
<dbReference type="GO" id="GO:0070403">
    <property type="term" value="F:NAD+ binding"/>
    <property type="evidence" value="ECO:0007669"/>
    <property type="project" value="TreeGrafter"/>
</dbReference>
<dbReference type="InterPro" id="IPR008927">
    <property type="entry name" value="6-PGluconate_DH-like_C_sf"/>
</dbReference>
<evidence type="ECO:0000259" key="2">
    <source>
        <dbReference type="PROSITE" id="PS51168"/>
    </source>
</evidence>
<proteinExistence type="predicted"/>
<dbReference type="GeneID" id="42799048"/>
<dbReference type="GO" id="GO:0004106">
    <property type="term" value="F:chorismate mutase activity"/>
    <property type="evidence" value="ECO:0007669"/>
    <property type="project" value="UniProtKB-EC"/>
</dbReference>
<dbReference type="GO" id="GO:0006571">
    <property type="term" value="P:tyrosine biosynthetic process"/>
    <property type="evidence" value="ECO:0007669"/>
    <property type="project" value="InterPro"/>
</dbReference>
<keyword evidence="5" id="KW-1185">Reference proteome</keyword>
<dbReference type="GO" id="GO:0004665">
    <property type="term" value="F:prephenate dehydrogenase (NADP+) activity"/>
    <property type="evidence" value="ECO:0007669"/>
    <property type="project" value="InterPro"/>
</dbReference>
<dbReference type="GO" id="GO:0008977">
    <property type="term" value="F:prephenate dehydrogenase (NAD+) activity"/>
    <property type="evidence" value="ECO:0007669"/>
    <property type="project" value="InterPro"/>
</dbReference>
<organism evidence="4 5">
    <name type="scientific">Stygiolobus azoricus</name>
    <dbReference type="NCBI Taxonomy" id="41675"/>
    <lineage>
        <taxon>Archaea</taxon>
        <taxon>Thermoproteota</taxon>
        <taxon>Thermoprotei</taxon>
        <taxon>Sulfolobales</taxon>
        <taxon>Sulfolobaceae</taxon>
        <taxon>Stygiolobus</taxon>
    </lineage>
</organism>
<dbReference type="PANTHER" id="PTHR21363:SF0">
    <property type="entry name" value="PREPHENATE DEHYDROGENASE [NADP(+)]"/>
    <property type="match status" value="1"/>
</dbReference>
<dbReference type="Proteomes" id="UP000423396">
    <property type="component" value="Chromosome"/>
</dbReference>
<evidence type="ECO:0000259" key="3">
    <source>
        <dbReference type="PROSITE" id="PS51176"/>
    </source>
</evidence>
<dbReference type="InterPro" id="IPR036979">
    <property type="entry name" value="CM_dom_sf"/>
</dbReference>
<name>A0A650CQ56_9CREN</name>
<protein>
    <submittedName>
        <fullName evidence="4">Chorismate mutase</fullName>
        <ecNumber evidence="4">5.4.99.5</ecNumber>
    </submittedName>
</protein>
<dbReference type="EC" id="5.4.99.5" evidence="4"/>
<dbReference type="PROSITE" id="PS51168">
    <property type="entry name" value="CHORISMATE_MUT_2"/>
    <property type="match status" value="1"/>
</dbReference>
<dbReference type="PANTHER" id="PTHR21363">
    <property type="entry name" value="PREPHENATE DEHYDROGENASE"/>
    <property type="match status" value="1"/>
</dbReference>
<dbReference type="SUPFAM" id="SSF48179">
    <property type="entry name" value="6-phosphogluconate dehydrogenase C-terminal domain-like"/>
    <property type="match status" value="1"/>
</dbReference>
<reference evidence="4 5" key="1">
    <citation type="submission" date="2019-10" db="EMBL/GenBank/DDBJ databases">
        <title>Genome Sequences from Six Type Strain Members of the Archaeal Family Sulfolobaceae: Acidianus ambivalens, Acidianus infernus, Metallosphaera prunae, Stygiolobus azoricus, Sulfolobus metallicus, and Sulfurisphaera ohwakuensis.</title>
        <authorList>
            <person name="Counts J.A."/>
            <person name="Kelly R.M."/>
        </authorList>
    </citation>
    <scope>NUCLEOTIDE SEQUENCE [LARGE SCALE GENOMIC DNA]</scope>
    <source>
        <strain evidence="4 5">FC6</strain>
    </source>
</reference>
<dbReference type="RefSeq" id="WP_156007298.1">
    <property type="nucleotide sequence ID" value="NZ_CP045483.1"/>
</dbReference>
<dbReference type="KEGG" id="sazo:D1868_08220"/>
<evidence type="ECO:0000256" key="1">
    <source>
        <dbReference type="ARBA" id="ARBA00023002"/>
    </source>
</evidence>
<dbReference type="OrthoDB" id="34329at2157"/>
<evidence type="ECO:0000313" key="5">
    <source>
        <dbReference type="Proteomes" id="UP000423396"/>
    </source>
</evidence>
<dbReference type="InterPro" id="IPR036291">
    <property type="entry name" value="NAD(P)-bd_dom_sf"/>
</dbReference>
<feature type="domain" description="Prephenate/arogenate dehydrogenase" evidence="3">
    <location>
        <begin position="93"/>
        <end position="344"/>
    </location>
</feature>
<dbReference type="InterPro" id="IPR050812">
    <property type="entry name" value="Preph/Arog_dehydrog"/>
</dbReference>
<dbReference type="GO" id="GO:0046417">
    <property type="term" value="P:chorismate metabolic process"/>
    <property type="evidence" value="ECO:0007669"/>
    <property type="project" value="InterPro"/>
</dbReference>
<dbReference type="AlphaFoldDB" id="A0A650CQ56"/>
<dbReference type="Pfam" id="PF01817">
    <property type="entry name" value="CM_2"/>
    <property type="match status" value="1"/>
</dbReference>
<sequence length="344" mass="39098">MSTELEKLRKEIEDIDNQILELLHRRLKVSAKIGEIKRRTGKEVTDAKREEYVKTYWLEKARYLGIPESMVNLILPILFSYSKLYQISPGKKKKVVIVGYGGMSRSLTSLLTLAGHNVVITGRNPKKAESLSRQFNAVFMEPEQALNWGEYIILALSPSAVDYISSLLSKVPQGKVVMDIFSSKVGTFKQLEEMSVKNRFKFVSTHPLFGPILYPVGERIAIIPSSTSGDITEIVEFWRDVGLQPVVTTVEEHEKAMAIVQVLTHFFILGLNKAIPSLQKELEISDNHLKELQTTNFREVSKIISRVNELYQVVIEIQKSNPYAYKAREIGIMKLKQVKDELGE</sequence>
<dbReference type="InterPro" id="IPR036263">
    <property type="entry name" value="Chorismate_II_sf"/>
</dbReference>
<dbReference type="NCBIfam" id="TIGR01791">
    <property type="entry name" value="CM_archaeal"/>
    <property type="match status" value="1"/>
</dbReference>
<feature type="domain" description="Chorismate mutase" evidence="2">
    <location>
        <begin position="1"/>
        <end position="90"/>
    </location>
</feature>
<evidence type="ECO:0000313" key="4">
    <source>
        <dbReference type="EMBL" id="QGR19969.1"/>
    </source>
</evidence>
<dbReference type="InterPro" id="IPR028939">
    <property type="entry name" value="P5C_Rdtase_cat_N"/>
</dbReference>
<dbReference type="PROSITE" id="PS51176">
    <property type="entry name" value="PDH_ADH"/>
    <property type="match status" value="1"/>
</dbReference>
<dbReference type="SUPFAM" id="SSF51735">
    <property type="entry name" value="NAD(P)-binding Rossmann-fold domains"/>
    <property type="match status" value="1"/>
</dbReference>
<dbReference type="InterPro" id="IPR002701">
    <property type="entry name" value="CM_II_prokaryot"/>
</dbReference>
<dbReference type="Gene3D" id="1.20.59.10">
    <property type="entry name" value="Chorismate mutase"/>
    <property type="match status" value="1"/>
</dbReference>
<dbReference type="InterPro" id="IPR003099">
    <property type="entry name" value="Prephen_DH"/>
</dbReference>
<dbReference type="Pfam" id="PF03807">
    <property type="entry name" value="F420_oxidored"/>
    <property type="match status" value="1"/>
</dbReference>
<dbReference type="InterPro" id="IPR010950">
    <property type="entry name" value="Chorismate_mutase_arc"/>
</dbReference>